<evidence type="ECO:0000313" key="3">
    <source>
        <dbReference type="Proteomes" id="UP000287651"/>
    </source>
</evidence>
<proteinExistence type="predicted"/>
<organism evidence="2 3">
    <name type="scientific">Ensete ventricosum</name>
    <name type="common">Abyssinian banana</name>
    <name type="synonym">Musa ensete</name>
    <dbReference type="NCBI Taxonomy" id="4639"/>
    <lineage>
        <taxon>Eukaryota</taxon>
        <taxon>Viridiplantae</taxon>
        <taxon>Streptophyta</taxon>
        <taxon>Embryophyta</taxon>
        <taxon>Tracheophyta</taxon>
        <taxon>Spermatophyta</taxon>
        <taxon>Magnoliopsida</taxon>
        <taxon>Liliopsida</taxon>
        <taxon>Zingiberales</taxon>
        <taxon>Musaceae</taxon>
        <taxon>Ensete</taxon>
    </lineage>
</organism>
<gene>
    <name evidence="2" type="ORF">B296_00007712</name>
</gene>
<dbReference type="InterPro" id="IPR046341">
    <property type="entry name" value="SET_dom_sf"/>
</dbReference>
<dbReference type="SUPFAM" id="SSF82199">
    <property type="entry name" value="SET domain"/>
    <property type="match status" value="1"/>
</dbReference>
<accession>A0A427AQN6</accession>
<dbReference type="PANTHER" id="PTHR13271">
    <property type="entry name" value="UNCHARACTERIZED PUTATIVE METHYLTRANSFERASE"/>
    <property type="match status" value="1"/>
</dbReference>
<name>A0A427AQN6_ENSVE</name>
<comment type="caution">
    <text evidence="2">The sequence shown here is derived from an EMBL/GenBank/DDBJ whole genome shotgun (WGS) entry which is preliminary data.</text>
</comment>
<protein>
    <recommendedName>
        <fullName evidence="1">SET domain-containing protein</fullName>
    </recommendedName>
</protein>
<dbReference type="GO" id="GO:0016279">
    <property type="term" value="F:protein-lysine N-methyltransferase activity"/>
    <property type="evidence" value="ECO:0007669"/>
    <property type="project" value="TreeGrafter"/>
</dbReference>
<dbReference type="InterPro" id="IPR001214">
    <property type="entry name" value="SET_dom"/>
</dbReference>
<dbReference type="InterPro" id="IPR050600">
    <property type="entry name" value="SETD3_SETD6_MTase"/>
</dbReference>
<dbReference type="PROSITE" id="PS50280">
    <property type="entry name" value="SET"/>
    <property type="match status" value="1"/>
</dbReference>
<sequence length="177" mass="19443">MAQIFCRVLDSAQFPQISWPPPRPAADSSSSAHVVRRRIRCSLSATSSNALTGSEARVVPWGCEIESPESGSALQRWLSASGLPPQKLEIQRVDVGERGLVALSNIRKGEKLLFVPPSLVITADSVFNIDTFLWSFGILFSRLVRLPSMNGKVALVPWADMLNHSPEVTHSIENMLH</sequence>
<dbReference type="PANTHER" id="PTHR13271:SF123">
    <property type="entry name" value="RIBULOSE-1,5-BISPHOSPHATE CARBOXYLASE_OXYGENASE SMALL SUBUNIT N-METHYLTRANSFERASE I-RELATED"/>
    <property type="match status" value="1"/>
</dbReference>
<dbReference type="Gene3D" id="3.90.1410.10">
    <property type="entry name" value="set domain protein methyltransferase, domain 1"/>
    <property type="match status" value="2"/>
</dbReference>
<dbReference type="Proteomes" id="UP000287651">
    <property type="component" value="Unassembled WGS sequence"/>
</dbReference>
<reference evidence="2 3" key="1">
    <citation type="journal article" date="2014" name="Agronomy (Basel)">
        <title>A Draft Genome Sequence for Ensete ventricosum, the Drought-Tolerant Tree Against Hunger.</title>
        <authorList>
            <person name="Harrison J."/>
            <person name="Moore K.A."/>
            <person name="Paszkiewicz K."/>
            <person name="Jones T."/>
            <person name="Grant M."/>
            <person name="Ambacheew D."/>
            <person name="Muzemil S."/>
            <person name="Studholme D.J."/>
        </authorList>
    </citation>
    <scope>NUCLEOTIDE SEQUENCE [LARGE SCALE GENOMIC DNA]</scope>
</reference>
<evidence type="ECO:0000259" key="1">
    <source>
        <dbReference type="PROSITE" id="PS50280"/>
    </source>
</evidence>
<dbReference type="AlphaFoldDB" id="A0A427AQN6"/>
<evidence type="ECO:0000313" key="2">
    <source>
        <dbReference type="EMBL" id="RRT78554.1"/>
    </source>
</evidence>
<dbReference type="EMBL" id="AMZH03001647">
    <property type="protein sequence ID" value="RRT78554.1"/>
    <property type="molecule type" value="Genomic_DNA"/>
</dbReference>
<feature type="domain" description="SET" evidence="1">
    <location>
        <begin position="86"/>
        <end position="177"/>
    </location>
</feature>